<evidence type="ECO:0008006" key="6">
    <source>
        <dbReference type="Google" id="ProtNLM"/>
    </source>
</evidence>
<keyword evidence="2" id="KW-0472">Membrane</keyword>
<sequence>MIATLAALVMQLAGAGAGAAFAADDPTITWAASPANEAGPDGRTWVELELDPGESTIDHLAVRNLGAEEITFTLAAADGYLTSTGRFNMLPSDQDSTDAGTWIDVAETVTVPPAGTEIVPFTVKVPANATPGDHAAGIAASVYSVNASETGNRLGVESRIGFRVMTRVSGELRPALNVAAISAGYDLSWNPFAPGAIDVTTELENSGNVRLEVPVSTAESGTQSGSEESGAPDPVQLLPGDRRSTIVHVSEVWPLGFAIVPVEFRPMVVEPDGGVELMAPISQDIFVWTMPWPHLLILLAGALIVCALLLGRRRQAREVERLVRDAQERGRREALANGAPVETGVPAETSA</sequence>
<dbReference type="RefSeq" id="WP_067873168.1">
    <property type="nucleotide sequence ID" value="NZ_WBIO01000006.1"/>
</dbReference>
<keyword evidence="5" id="KW-1185">Reference proteome</keyword>
<gene>
    <name evidence="4" type="ORF">ATC03_03530</name>
</gene>
<feature type="signal peptide" evidence="3">
    <location>
        <begin position="1"/>
        <end position="22"/>
    </location>
</feature>
<evidence type="ECO:0000256" key="3">
    <source>
        <dbReference type="SAM" id="SignalP"/>
    </source>
</evidence>
<accession>A0A191WCF7</accession>
<reference evidence="5" key="2">
    <citation type="submission" date="2016-01" db="EMBL/GenBank/DDBJ databases">
        <title>Complete genome sequence of Agromyces aureus AR33T and comparison with related organisms.</title>
        <authorList>
            <person name="Corretto E."/>
            <person name="Antonielli L."/>
            <person name="Sessitsch A."/>
            <person name="Brader G."/>
        </authorList>
    </citation>
    <scope>NUCLEOTIDE SEQUENCE [LARGE SCALE GENOMIC DNA]</scope>
    <source>
        <strain evidence="5">AR33</strain>
    </source>
</reference>
<dbReference type="KEGG" id="agy:ATC03_03530"/>
<dbReference type="Proteomes" id="UP000078437">
    <property type="component" value="Chromosome"/>
</dbReference>
<protein>
    <recommendedName>
        <fullName evidence="6">DUF916 domain-containing protein</fullName>
    </recommendedName>
</protein>
<keyword evidence="3" id="KW-0732">Signal</keyword>
<name>A0A191WCF7_9MICO</name>
<dbReference type="EMBL" id="CP013979">
    <property type="protein sequence ID" value="ANJ25946.1"/>
    <property type="molecule type" value="Genomic_DNA"/>
</dbReference>
<proteinExistence type="predicted"/>
<keyword evidence="2" id="KW-0812">Transmembrane</keyword>
<feature type="region of interest" description="Disordered" evidence="1">
    <location>
        <begin position="215"/>
        <end position="237"/>
    </location>
</feature>
<feature type="chain" id="PRO_5008249300" description="DUF916 domain-containing protein" evidence="3">
    <location>
        <begin position="23"/>
        <end position="351"/>
    </location>
</feature>
<evidence type="ECO:0000256" key="2">
    <source>
        <dbReference type="SAM" id="Phobius"/>
    </source>
</evidence>
<dbReference type="OrthoDB" id="4336304at2"/>
<reference evidence="4 5" key="1">
    <citation type="journal article" date="2016" name="Int. J. Syst. Evol. Microbiol.">
        <title>Agromyces aureus sp. nov., isolated from the rhizosphere of Salix caprea L. grown in a heavy-metal-contaminated soil.</title>
        <authorList>
            <person name="Corretto E."/>
            <person name="Antonielli L."/>
            <person name="Sessitsch A."/>
            <person name="Compant S."/>
            <person name="Gorfer M."/>
            <person name="Kuffner M."/>
            <person name="Brader G."/>
        </authorList>
    </citation>
    <scope>NUCLEOTIDE SEQUENCE [LARGE SCALE GENOMIC DNA]</scope>
    <source>
        <strain evidence="4 5">AR33</strain>
    </source>
</reference>
<dbReference type="AlphaFoldDB" id="A0A191WCF7"/>
<evidence type="ECO:0000313" key="4">
    <source>
        <dbReference type="EMBL" id="ANJ25946.1"/>
    </source>
</evidence>
<feature type="compositionally biased region" description="Low complexity" evidence="1">
    <location>
        <begin position="216"/>
        <end position="231"/>
    </location>
</feature>
<organism evidence="4 5">
    <name type="scientific">Agromyces aureus</name>
    <dbReference type="NCBI Taxonomy" id="453304"/>
    <lineage>
        <taxon>Bacteria</taxon>
        <taxon>Bacillati</taxon>
        <taxon>Actinomycetota</taxon>
        <taxon>Actinomycetes</taxon>
        <taxon>Micrococcales</taxon>
        <taxon>Microbacteriaceae</taxon>
        <taxon>Agromyces</taxon>
    </lineage>
</organism>
<dbReference type="STRING" id="453304.ATC03_03530"/>
<keyword evidence="2" id="KW-1133">Transmembrane helix</keyword>
<feature type="transmembrane region" description="Helical" evidence="2">
    <location>
        <begin position="292"/>
        <end position="311"/>
    </location>
</feature>
<evidence type="ECO:0000313" key="5">
    <source>
        <dbReference type="Proteomes" id="UP000078437"/>
    </source>
</evidence>
<evidence type="ECO:0000256" key="1">
    <source>
        <dbReference type="SAM" id="MobiDB-lite"/>
    </source>
</evidence>